<name>A0A0G2EUK5_9PEZI</name>
<comment type="caution">
    <text evidence="6">The sequence shown here is derived from an EMBL/GenBank/DDBJ whole genome shotgun (WGS) entry which is preliminary data.</text>
</comment>
<evidence type="ECO:0000313" key="7">
    <source>
        <dbReference type="Proteomes" id="UP000034182"/>
    </source>
</evidence>
<dbReference type="InterPro" id="IPR036870">
    <property type="entry name" value="Ribosomal_bS18_sf"/>
</dbReference>
<dbReference type="GO" id="GO:0032543">
    <property type="term" value="P:mitochondrial translation"/>
    <property type="evidence" value="ECO:0007669"/>
    <property type="project" value="TreeGrafter"/>
</dbReference>
<dbReference type="AlphaFoldDB" id="A0A0G2EUK5"/>
<sequence>MSLLRLSTTRPLAALCGAPVRAFSTTTVARDQDSSRDPTSSLYKSLMSESGFESQNKPNYARFQPQPTREQTRDRTSSSSLGYAQRLLQHSSTAEEVDVARLRGDLEGQMHRRWQTGDVYAPHDLTGVEARKWKRARRAVTTDAVDYLGLNPIKEYKNFAIMSEYMTELGRIKHSKASGLRPKNHRKMAKAIRRAIGIGIMPSVHIHPELIKPSHGAQNSY</sequence>
<dbReference type="SUPFAM" id="SSF46911">
    <property type="entry name" value="Ribosomal protein S18"/>
    <property type="match status" value="1"/>
</dbReference>
<protein>
    <recommendedName>
        <fullName evidence="4">Small ribosomal subunit protein bS18m</fullName>
    </recommendedName>
</protein>
<evidence type="ECO:0000256" key="1">
    <source>
        <dbReference type="ARBA" id="ARBA00005589"/>
    </source>
</evidence>
<evidence type="ECO:0000256" key="2">
    <source>
        <dbReference type="ARBA" id="ARBA00022980"/>
    </source>
</evidence>
<gene>
    <name evidence="6" type="ORF">UCDDS831_g01427</name>
</gene>
<evidence type="ECO:0000313" key="6">
    <source>
        <dbReference type="EMBL" id="KKY26352.1"/>
    </source>
</evidence>
<dbReference type="EMBL" id="LAQI01000032">
    <property type="protein sequence ID" value="KKY26352.1"/>
    <property type="molecule type" value="Genomic_DNA"/>
</dbReference>
<accession>A0A0G2EUK5</accession>
<dbReference type="GO" id="GO:0070181">
    <property type="term" value="F:small ribosomal subunit rRNA binding"/>
    <property type="evidence" value="ECO:0007669"/>
    <property type="project" value="TreeGrafter"/>
</dbReference>
<dbReference type="GO" id="GO:0005763">
    <property type="term" value="C:mitochondrial small ribosomal subunit"/>
    <property type="evidence" value="ECO:0007669"/>
    <property type="project" value="TreeGrafter"/>
</dbReference>
<dbReference type="PANTHER" id="PTHR13479:SF40">
    <property type="entry name" value="SMALL RIBOSOMAL SUBUNIT PROTEIN BS18M"/>
    <property type="match status" value="1"/>
</dbReference>
<evidence type="ECO:0000256" key="5">
    <source>
        <dbReference type="SAM" id="MobiDB-lite"/>
    </source>
</evidence>
<evidence type="ECO:0000256" key="3">
    <source>
        <dbReference type="ARBA" id="ARBA00023274"/>
    </source>
</evidence>
<feature type="compositionally biased region" description="Polar residues" evidence="5">
    <location>
        <begin position="48"/>
        <end position="58"/>
    </location>
</feature>
<dbReference type="Proteomes" id="UP000034182">
    <property type="component" value="Unassembled WGS sequence"/>
</dbReference>
<dbReference type="GO" id="GO:0003735">
    <property type="term" value="F:structural constituent of ribosome"/>
    <property type="evidence" value="ECO:0007669"/>
    <property type="project" value="InterPro"/>
</dbReference>
<feature type="region of interest" description="Disordered" evidence="5">
    <location>
        <begin position="48"/>
        <end position="80"/>
    </location>
</feature>
<comment type="similarity">
    <text evidence="1">Belongs to the bacterial ribosomal protein bS18 family.</text>
</comment>
<dbReference type="FunFam" id="4.10.640.10:FF:000013">
    <property type="entry name" value="37S ribosomal protein S18"/>
    <property type="match status" value="1"/>
</dbReference>
<dbReference type="Gene3D" id="4.10.640.10">
    <property type="entry name" value="Ribosomal protein S18"/>
    <property type="match status" value="1"/>
</dbReference>
<dbReference type="InterPro" id="IPR001648">
    <property type="entry name" value="Ribosomal_bS18"/>
</dbReference>
<proteinExistence type="inferred from homology"/>
<dbReference type="PANTHER" id="PTHR13479">
    <property type="entry name" value="30S RIBOSOMAL PROTEIN S18"/>
    <property type="match status" value="1"/>
</dbReference>
<dbReference type="Pfam" id="PF01084">
    <property type="entry name" value="Ribosomal_S18"/>
    <property type="match status" value="1"/>
</dbReference>
<reference evidence="6 7" key="2">
    <citation type="submission" date="2015-05" db="EMBL/GenBank/DDBJ databases">
        <title>Distinctive expansion of gene families associated with plant cell wall degradation and secondary metabolism in the genomes of grapevine trunk pathogens.</title>
        <authorList>
            <person name="Lawrence D.P."/>
            <person name="Travadon R."/>
            <person name="Rolshausen P.E."/>
            <person name="Baumgartner K."/>
        </authorList>
    </citation>
    <scope>NUCLEOTIDE SEQUENCE [LARGE SCALE GENOMIC DNA]</scope>
    <source>
        <strain evidence="6">DS831</strain>
    </source>
</reference>
<organism evidence="6 7">
    <name type="scientific">Diplodia seriata</name>
    <dbReference type="NCBI Taxonomy" id="420778"/>
    <lineage>
        <taxon>Eukaryota</taxon>
        <taxon>Fungi</taxon>
        <taxon>Dikarya</taxon>
        <taxon>Ascomycota</taxon>
        <taxon>Pezizomycotina</taxon>
        <taxon>Dothideomycetes</taxon>
        <taxon>Dothideomycetes incertae sedis</taxon>
        <taxon>Botryosphaeriales</taxon>
        <taxon>Botryosphaeriaceae</taxon>
        <taxon>Diplodia</taxon>
    </lineage>
</organism>
<keyword evidence="3" id="KW-0687">Ribonucleoprotein</keyword>
<reference evidence="6 7" key="1">
    <citation type="submission" date="2015-03" db="EMBL/GenBank/DDBJ databases">
        <authorList>
            <person name="Morales-Cruz A."/>
            <person name="Amrine K.C."/>
            <person name="Cantu D."/>
        </authorList>
    </citation>
    <scope>NUCLEOTIDE SEQUENCE [LARGE SCALE GENOMIC DNA]</scope>
    <source>
        <strain evidence="6">DS831</strain>
    </source>
</reference>
<evidence type="ECO:0000256" key="4">
    <source>
        <dbReference type="ARBA" id="ARBA00035264"/>
    </source>
</evidence>
<keyword evidence="2 6" id="KW-0689">Ribosomal protein</keyword>